<proteinExistence type="predicted"/>
<dbReference type="PROSITE" id="PS50911">
    <property type="entry name" value="CHAP"/>
    <property type="match status" value="1"/>
</dbReference>
<feature type="chain" id="PRO_5019511485" evidence="2">
    <location>
        <begin position="25"/>
        <end position="222"/>
    </location>
</feature>
<accession>A0A420EK60</accession>
<dbReference type="EMBL" id="RAPF01000004">
    <property type="protein sequence ID" value="RKF21067.1"/>
    <property type="molecule type" value="Genomic_DNA"/>
</dbReference>
<feature type="signal peptide" evidence="2">
    <location>
        <begin position="1"/>
        <end position="24"/>
    </location>
</feature>
<dbReference type="OrthoDB" id="7279151at2"/>
<dbReference type="InterPro" id="IPR038765">
    <property type="entry name" value="Papain-like_cys_pep_sf"/>
</dbReference>
<feature type="compositionally biased region" description="Low complexity" evidence="1">
    <location>
        <begin position="193"/>
        <end position="206"/>
    </location>
</feature>
<dbReference type="InterPro" id="IPR007921">
    <property type="entry name" value="CHAP_dom"/>
</dbReference>
<dbReference type="RefSeq" id="WP_120324565.1">
    <property type="nucleotide sequence ID" value="NZ_RAPF01000004.1"/>
</dbReference>
<gene>
    <name evidence="4" type="ORF">D6851_09010</name>
</gene>
<feature type="compositionally biased region" description="Polar residues" evidence="1">
    <location>
        <begin position="207"/>
        <end position="216"/>
    </location>
</feature>
<reference evidence="4 5" key="1">
    <citation type="submission" date="2018-09" db="EMBL/GenBank/DDBJ databases">
        <title>Altererythrobacter spongiae sp. nov., isolated from a marine sponge.</title>
        <authorList>
            <person name="Zhuang L."/>
            <person name="Luo L."/>
        </authorList>
    </citation>
    <scope>NUCLEOTIDE SEQUENCE [LARGE SCALE GENOMIC DNA]</scope>
    <source>
        <strain evidence="4 5">HN-Y73</strain>
    </source>
</reference>
<comment type="caution">
    <text evidence="4">The sequence shown here is derived from an EMBL/GenBank/DDBJ whole genome shotgun (WGS) entry which is preliminary data.</text>
</comment>
<dbReference type="SUPFAM" id="SSF54001">
    <property type="entry name" value="Cysteine proteinases"/>
    <property type="match status" value="1"/>
</dbReference>
<organism evidence="4 5">
    <name type="scientific">Altericroceibacterium spongiae</name>
    <dbReference type="NCBI Taxonomy" id="2320269"/>
    <lineage>
        <taxon>Bacteria</taxon>
        <taxon>Pseudomonadati</taxon>
        <taxon>Pseudomonadota</taxon>
        <taxon>Alphaproteobacteria</taxon>
        <taxon>Sphingomonadales</taxon>
        <taxon>Erythrobacteraceae</taxon>
        <taxon>Altericroceibacterium</taxon>
    </lineage>
</organism>
<sequence>MMKKALSYSPFALALITLPAPALAGAASVPGQQYAAHYKAGELPAYIRSMDYARQTSGVDIYGDPMTWWSKAAYRYERGHTPRIGAVMAFKPHGNLRLGHVATVSRVIDKRHILIRHANWSPINGRRGQIERDVLAVDVSKHNDWSAVRVWYAPNNDLGATAWPVYGFIYNGGKPLSEPKIAEKAMPATQIARAPARRNPPATAPTSQQMPSNAFQTAFRDF</sequence>
<dbReference type="Pfam" id="PF05257">
    <property type="entry name" value="CHAP"/>
    <property type="match status" value="1"/>
</dbReference>
<evidence type="ECO:0000259" key="3">
    <source>
        <dbReference type="PROSITE" id="PS50911"/>
    </source>
</evidence>
<keyword evidence="2" id="KW-0732">Signal</keyword>
<feature type="domain" description="Peptidase C51" evidence="3">
    <location>
        <begin position="18"/>
        <end position="149"/>
    </location>
</feature>
<name>A0A420EK60_9SPHN</name>
<dbReference type="Gene3D" id="3.90.1720.10">
    <property type="entry name" value="endopeptidase domain like (from Nostoc punctiforme)"/>
    <property type="match status" value="1"/>
</dbReference>
<evidence type="ECO:0000256" key="2">
    <source>
        <dbReference type="SAM" id="SignalP"/>
    </source>
</evidence>
<evidence type="ECO:0000313" key="4">
    <source>
        <dbReference type="EMBL" id="RKF21067.1"/>
    </source>
</evidence>
<evidence type="ECO:0000256" key="1">
    <source>
        <dbReference type="SAM" id="MobiDB-lite"/>
    </source>
</evidence>
<dbReference type="Proteomes" id="UP000284395">
    <property type="component" value="Unassembled WGS sequence"/>
</dbReference>
<protein>
    <submittedName>
        <fullName evidence="4">CHAP domain-containing protein</fullName>
    </submittedName>
</protein>
<keyword evidence="5" id="KW-1185">Reference proteome</keyword>
<feature type="region of interest" description="Disordered" evidence="1">
    <location>
        <begin position="193"/>
        <end position="222"/>
    </location>
</feature>
<evidence type="ECO:0000313" key="5">
    <source>
        <dbReference type="Proteomes" id="UP000284395"/>
    </source>
</evidence>
<dbReference type="AlphaFoldDB" id="A0A420EK60"/>